<evidence type="ECO:0000313" key="8">
    <source>
        <dbReference type="Proteomes" id="UP000268908"/>
    </source>
</evidence>
<accession>A0A497XJ21</accession>
<comment type="function">
    <text evidence="6">Together with LptD, is involved in the assembly of lipopolysaccharide (LPS) at the surface of the outer membrane. Required for the proper assembly of LptD. Binds LPS and may serve as the LPS recognition site at the outer membrane.</text>
</comment>
<dbReference type="GO" id="GO:0043165">
    <property type="term" value="P:Gram-negative-bacterium-type cell outer membrane assembly"/>
    <property type="evidence" value="ECO:0007669"/>
    <property type="project" value="UniProtKB-UniRule"/>
</dbReference>
<dbReference type="PROSITE" id="PS51257">
    <property type="entry name" value="PROKAR_LIPOPROTEIN"/>
    <property type="match status" value="1"/>
</dbReference>
<comment type="similarity">
    <text evidence="6">Belongs to the LptE lipoprotein family.</text>
</comment>
<evidence type="ECO:0000256" key="3">
    <source>
        <dbReference type="ARBA" id="ARBA00023139"/>
    </source>
</evidence>
<protein>
    <recommendedName>
        <fullName evidence="6">LPS-assembly lipoprotein LptE</fullName>
    </recommendedName>
</protein>
<dbReference type="Pfam" id="PF04390">
    <property type="entry name" value="LptE"/>
    <property type="match status" value="1"/>
</dbReference>
<evidence type="ECO:0000256" key="2">
    <source>
        <dbReference type="ARBA" id="ARBA00023136"/>
    </source>
</evidence>
<comment type="caution">
    <text evidence="7">The sequence shown here is derived from an EMBL/GenBank/DDBJ whole genome shotgun (WGS) entry which is preliminary data.</text>
</comment>
<evidence type="ECO:0000256" key="5">
    <source>
        <dbReference type="ARBA" id="ARBA00023288"/>
    </source>
</evidence>
<reference evidence="7 8" key="1">
    <citation type="submission" date="2018-10" db="EMBL/GenBank/DDBJ databases">
        <title>Genomic Encyclopedia of Type Strains, Phase IV (KMG-IV): sequencing the most valuable type-strain genomes for metagenomic binning, comparative biology and taxonomic classification.</title>
        <authorList>
            <person name="Goeker M."/>
        </authorList>
    </citation>
    <scope>NUCLEOTIDE SEQUENCE [LARGE SCALE GENOMIC DNA]</scope>
    <source>
        <strain evidence="7 8">DSM 26916</strain>
    </source>
</reference>
<dbReference type="InterPro" id="IPR007485">
    <property type="entry name" value="LPS_assembly_LptE"/>
</dbReference>
<keyword evidence="2 6" id="KW-0472">Membrane</keyword>
<dbReference type="GO" id="GO:0001530">
    <property type="term" value="F:lipopolysaccharide binding"/>
    <property type="evidence" value="ECO:0007669"/>
    <property type="project" value="TreeGrafter"/>
</dbReference>
<dbReference type="GO" id="GO:1990351">
    <property type="term" value="C:transporter complex"/>
    <property type="evidence" value="ECO:0007669"/>
    <property type="project" value="TreeGrafter"/>
</dbReference>
<keyword evidence="1 6" id="KW-0732">Signal</keyword>
<keyword evidence="8" id="KW-1185">Reference proteome</keyword>
<sequence>MSAMRPLLAALALITALVGTGCGFQLRGVRAPVDLPFGTIFIALPTTSALHAQLKRSIEATDKTRVVGDAKSAQVTLTIIGDSQAKNVLSLDTSGKVREFQLVRTLAFRVHDAAGRDWLPPAQIVVRRDMYFSDQQILAKEAEEAQLWRDMQGDLAYQMMRRLAASRPPAEAAVPVD</sequence>
<dbReference type="Proteomes" id="UP000268908">
    <property type="component" value="Unassembled WGS sequence"/>
</dbReference>
<keyword evidence="5 6" id="KW-0449">Lipoprotein</keyword>
<evidence type="ECO:0000256" key="4">
    <source>
        <dbReference type="ARBA" id="ARBA00023237"/>
    </source>
</evidence>
<evidence type="ECO:0000313" key="7">
    <source>
        <dbReference type="EMBL" id="RLJ67864.1"/>
    </source>
</evidence>
<keyword evidence="4 6" id="KW-0998">Cell outer membrane</keyword>
<dbReference type="Gene3D" id="3.30.160.150">
    <property type="entry name" value="Lipoprotein like domain"/>
    <property type="match status" value="1"/>
</dbReference>
<comment type="subcellular location">
    <subcellularLocation>
        <location evidence="6">Cell outer membrane</location>
        <topology evidence="6">Lipid-anchor</topology>
    </subcellularLocation>
</comment>
<comment type="subunit">
    <text evidence="6">Component of the lipopolysaccharide transport and assembly complex. Interacts with LptD.</text>
</comment>
<evidence type="ECO:0000256" key="6">
    <source>
        <dbReference type="HAMAP-Rule" id="MF_01186"/>
    </source>
</evidence>
<dbReference type="EMBL" id="RCCI01000004">
    <property type="protein sequence ID" value="RLJ67864.1"/>
    <property type="molecule type" value="Genomic_DNA"/>
</dbReference>
<gene>
    <name evidence="6" type="primary">lptE</name>
    <name evidence="7" type="ORF">DFR35_0414</name>
</gene>
<dbReference type="RefSeq" id="WP_121239819.1">
    <property type="nucleotide sequence ID" value="NZ_BHVV01000001.1"/>
</dbReference>
<organism evidence="7 8">
    <name type="scientific">Sulfurisoma sediminicola</name>
    <dbReference type="NCBI Taxonomy" id="1381557"/>
    <lineage>
        <taxon>Bacteria</taxon>
        <taxon>Pseudomonadati</taxon>
        <taxon>Pseudomonadota</taxon>
        <taxon>Betaproteobacteria</taxon>
        <taxon>Nitrosomonadales</taxon>
        <taxon>Sterolibacteriaceae</taxon>
        <taxon>Sulfurisoma</taxon>
    </lineage>
</organism>
<dbReference type="PANTHER" id="PTHR38098">
    <property type="entry name" value="LPS-ASSEMBLY LIPOPROTEIN LPTE"/>
    <property type="match status" value="1"/>
</dbReference>
<dbReference type="AlphaFoldDB" id="A0A497XJ21"/>
<dbReference type="GO" id="GO:0015920">
    <property type="term" value="P:lipopolysaccharide transport"/>
    <property type="evidence" value="ECO:0007669"/>
    <property type="project" value="TreeGrafter"/>
</dbReference>
<dbReference type="GO" id="GO:0009279">
    <property type="term" value="C:cell outer membrane"/>
    <property type="evidence" value="ECO:0007669"/>
    <property type="project" value="UniProtKB-SubCell"/>
</dbReference>
<evidence type="ECO:0000256" key="1">
    <source>
        <dbReference type="ARBA" id="ARBA00022729"/>
    </source>
</evidence>
<dbReference type="PANTHER" id="PTHR38098:SF1">
    <property type="entry name" value="LPS-ASSEMBLY LIPOPROTEIN LPTE"/>
    <property type="match status" value="1"/>
</dbReference>
<name>A0A497XJ21_9PROT</name>
<dbReference type="OrthoDB" id="5298094at2"/>
<dbReference type="HAMAP" id="MF_01186">
    <property type="entry name" value="LPS_assembly_LptE"/>
    <property type="match status" value="1"/>
</dbReference>
<keyword evidence="3 6" id="KW-0564">Palmitate</keyword>
<proteinExistence type="inferred from homology"/>